<organism evidence="4 5">
    <name type="scientific">Candidatus Anaerobutyricum stercoripullorum</name>
    <dbReference type="NCBI Taxonomy" id="2838456"/>
    <lineage>
        <taxon>Bacteria</taxon>
        <taxon>Bacillati</taxon>
        <taxon>Bacillota</taxon>
        <taxon>Clostridia</taxon>
        <taxon>Lachnospirales</taxon>
        <taxon>Lachnospiraceae</taxon>
        <taxon>Anaerobutyricum</taxon>
    </lineage>
</organism>
<name>A0A9D2BE34_9FIRM</name>
<reference evidence="4" key="1">
    <citation type="journal article" date="2021" name="PeerJ">
        <title>Extensive microbial diversity within the chicken gut microbiome revealed by metagenomics and culture.</title>
        <authorList>
            <person name="Gilroy R."/>
            <person name="Ravi A."/>
            <person name="Getino M."/>
            <person name="Pursley I."/>
            <person name="Horton D.L."/>
            <person name="Alikhan N.F."/>
            <person name="Baker D."/>
            <person name="Gharbi K."/>
            <person name="Hall N."/>
            <person name="Watson M."/>
            <person name="Adriaenssens E.M."/>
            <person name="Foster-Nyarko E."/>
            <person name="Jarju S."/>
            <person name="Secka A."/>
            <person name="Antonio M."/>
            <person name="Oren A."/>
            <person name="Chaudhuri R.R."/>
            <person name="La Ragione R."/>
            <person name="Hildebrand F."/>
            <person name="Pallen M.J."/>
        </authorList>
    </citation>
    <scope>NUCLEOTIDE SEQUENCE</scope>
    <source>
        <strain evidence="4">ChiSxjej3B15-1167</strain>
    </source>
</reference>
<dbReference type="PANTHER" id="PTHR36566:SF1">
    <property type="entry name" value="PYRIDINIUM-3,5-BISTHIOCARBOXYLIC ACID MONONUCLEOTIDE NICKEL INSERTION PROTEIN"/>
    <property type="match status" value="1"/>
</dbReference>
<feature type="compositionally biased region" description="Basic and acidic residues" evidence="3">
    <location>
        <begin position="125"/>
        <end position="141"/>
    </location>
</feature>
<keyword evidence="1 2" id="KW-0533">Nickel</keyword>
<dbReference type="Pfam" id="PF01969">
    <property type="entry name" value="Ni_insertion"/>
    <property type="match status" value="1"/>
</dbReference>
<comment type="similarity">
    <text evidence="2">Belongs to the LarC family.</text>
</comment>
<dbReference type="GO" id="GO:0016829">
    <property type="term" value="F:lyase activity"/>
    <property type="evidence" value="ECO:0007669"/>
    <property type="project" value="UniProtKB-UniRule"/>
</dbReference>
<dbReference type="Gene3D" id="3.30.70.1380">
    <property type="entry name" value="Transcriptional regulatory protein pf0864 domain like"/>
    <property type="match status" value="1"/>
</dbReference>
<keyword evidence="2" id="KW-0456">Lyase</keyword>
<dbReference type="NCBIfam" id="TIGR00299">
    <property type="entry name" value="nickel pincer cofactor biosynthesis protein LarC"/>
    <property type="match status" value="1"/>
</dbReference>
<dbReference type="GO" id="GO:0051604">
    <property type="term" value="P:protein maturation"/>
    <property type="evidence" value="ECO:0007669"/>
    <property type="project" value="UniProtKB-UniRule"/>
</dbReference>
<evidence type="ECO:0000313" key="4">
    <source>
        <dbReference type="EMBL" id="HIX71909.1"/>
    </source>
</evidence>
<comment type="function">
    <text evidence="2">Involved in the biosynthesis of a nickel-pincer cofactor ((SCS)Ni(II) pincer complex). Binds Ni(2+), and functions in nickel delivery to pyridinium-3,5-bisthiocarboxylic acid mononucleotide (P2TMN), to form the mature cofactor. Is thus probably required for the activation of nickel-pincer cofactor-dependent enzymes.</text>
</comment>
<feature type="compositionally biased region" description="Basic residues" evidence="3">
    <location>
        <begin position="111"/>
        <end position="124"/>
    </location>
</feature>
<evidence type="ECO:0000256" key="3">
    <source>
        <dbReference type="SAM" id="MobiDB-lite"/>
    </source>
</evidence>
<dbReference type="EC" id="4.99.1.12" evidence="2"/>
<dbReference type="EMBL" id="DXEQ01000080">
    <property type="protein sequence ID" value="HIX71909.1"/>
    <property type="molecule type" value="Genomic_DNA"/>
</dbReference>
<dbReference type="Proteomes" id="UP000886805">
    <property type="component" value="Unassembled WGS sequence"/>
</dbReference>
<dbReference type="GO" id="GO:0016151">
    <property type="term" value="F:nickel cation binding"/>
    <property type="evidence" value="ECO:0007669"/>
    <property type="project" value="UniProtKB-UniRule"/>
</dbReference>
<dbReference type="InterPro" id="IPR002822">
    <property type="entry name" value="Ni_insertion"/>
</dbReference>
<evidence type="ECO:0000313" key="5">
    <source>
        <dbReference type="Proteomes" id="UP000886805"/>
    </source>
</evidence>
<gene>
    <name evidence="2 4" type="primary">larC</name>
    <name evidence="4" type="ORF">H9849_02690</name>
</gene>
<comment type="caution">
    <text evidence="4">The sequence shown here is derived from an EMBL/GenBank/DDBJ whole genome shotgun (WGS) entry which is preliminary data.</text>
</comment>
<evidence type="ECO:0000256" key="2">
    <source>
        <dbReference type="HAMAP-Rule" id="MF_01074"/>
    </source>
</evidence>
<feature type="compositionally biased region" description="Basic and acidic residues" evidence="3">
    <location>
        <begin position="91"/>
        <end position="110"/>
    </location>
</feature>
<dbReference type="Gene3D" id="3.10.20.300">
    <property type="entry name" value="mk0293 like domain"/>
    <property type="match status" value="1"/>
</dbReference>
<dbReference type="PANTHER" id="PTHR36566">
    <property type="entry name" value="NICKEL INSERTION PROTEIN-RELATED"/>
    <property type="match status" value="1"/>
</dbReference>
<dbReference type="HAMAP" id="MF_01074">
    <property type="entry name" value="LarC"/>
    <property type="match status" value="1"/>
</dbReference>
<proteinExistence type="inferred from homology"/>
<evidence type="ECO:0000256" key="1">
    <source>
        <dbReference type="ARBA" id="ARBA00022596"/>
    </source>
</evidence>
<reference evidence="4" key="2">
    <citation type="submission" date="2021-04" db="EMBL/GenBank/DDBJ databases">
        <authorList>
            <person name="Gilroy R."/>
        </authorList>
    </citation>
    <scope>NUCLEOTIDE SEQUENCE</scope>
    <source>
        <strain evidence="4">ChiSxjej3B15-1167</strain>
    </source>
</reference>
<comment type="catalytic activity">
    <reaction evidence="2">
        <text>Ni(II)-pyridinium-3,5-bisthiocarboxylate mononucleotide = pyridinium-3,5-bisthiocarboxylate mononucleotide + Ni(2+)</text>
        <dbReference type="Rhea" id="RHEA:54784"/>
        <dbReference type="ChEBI" id="CHEBI:49786"/>
        <dbReference type="ChEBI" id="CHEBI:137372"/>
        <dbReference type="ChEBI" id="CHEBI:137373"/>
        <dbReference type="EC" id="4.99.1.12"/>
    </reaction>
</comment>
<accession>A0A9D2BE34</accession>
<sequence>MSNTLYLECNSGISGDMTVAALLDLGANEQVLMEALDSIPADGFSVEVTRVKKSGIDCCDFAVLLDEEHENHDHDMEYLHGHKDHHHEHDHHHGEDHHHEHEHCHEEDHHHEHHHGKDHGHHHQHCEGHEHSHEHGHPHVHQGMKEIREIITATKMTDHARELALHIFEIIAEAEAKAHAVPVEEVHFHEVGAIDSIVDVVAAAVCLDDLHISEVIVPKLCEGTGTVRCQHGVLPVPVPAVANIVANSGLCLEIMDLQGEFVTPTGAAIAAAVCTDNCLPKHFQIKRIGLGAGKRTYERPSILRAMLIEPGAQDDGMTKENIAPQTGEILQGTVDCENISNPKDVIWKLETNIDDCSGEVLGYVMELLFEAGARDVHYHPVFMKKNRPAWQMNVICDEKDIPRMEEIIFRETTTIGIRRMQMERTVLARENREVRLENGTVQVKVCRYGNVTKYYPEYESVKRLSRETGRSYQDLYQEAVSVCRRTDHK</sequence>
<protein>
    <recommendedName>
        <fullName evidence="2">Pyridinium-3,5-bisthiocarboxylic acid mononucleotide nickel insertion protein</fullName>
        <shortName evidence="2">P2TMN nickel insertion protein</shortName>
        <ecNumber evidence="2">4.99.1.12</ecNumber>
    </recommendedName>
    <alternativeName>
        <fullName evidence="2">Nickel-pincer cofactor biosynthesis protein LarC</fullName>
    </alternativeName>
</protein>
<feature type="region of interest" description="Disordered" evidence="3">
    <location>
        <begin position="84"/>
        <end position="141"/>
    </location>
</feature>
<dbReference type="AlphaFoldDB" id="A0A9D2BE34"/>